<feature type="transmembrane region" description="Helical" evidence="6">
    <location>
        <begin position="84"/>
        <end position="107"/>
    </location>
</feature>
<evidence type="ECO:0000313" key="8">
    <source>
        <dbReference type="EMBL" id="CAG7678704.1"/>
    </source>
</evidence>
<feature type="transmembrane region" description="Helical" evidence="6">
    <location>
        <begin position="54"/>
        <end position="72"/>
    </location>
</feature>
<evidence type="ECO:0000256" key="1">
    <source>
        <dbReference type="ARBA" id="ARBA00004141"/>
    </source>
</evidence>
<accession>A0A8J2NSB3</accession>
<feature type="transmembrane region" description="Helical" evidence="6">
    <location>
        <begin position="307"/>
        <end position="326"/>
    </location>
</feature>
<comment type="subcellular location">
    <subcellularLocation>
        <location evidence="1">Membrane</location>
        <topology evidence="1">Multi-pass membrane protein</topology>
    </subcellularLocation>
</comment>
<reference evidence="8" key="1">
    <citation type="submission" date="2021-06" db="EMBL/GenBank/DDBJ databases">
        <authorList>
            <person name="Hodson N. C."/>
            <person name="Mongue J. A."/>
            <person name="Jaron S. K."/>
        </authorList>
    </citation>
    <scope>NUCLEOTIDE SEQUENCE</scope>
</reference>
<comment type="caution">
    <text evidence="8">The sequence shown here is derived from an EMBL/GenBank/DDBJ whole genome shotgun (WGS) entry which is preliminary data.</text>
</comment>
<dbReference type="OrthoDB" id="8181520at2759"/>
<evidence type="ECO:0000259" key="7">
    <source>
        <dbReference type="PROSITE" id="PS51751"/>
    </source>
</evidence>
<feature type="transmembrane region" description="Helical" evidence="6">
    <location>
        <begin position="161"/>
        <end position="181"/>
    </location>
</feature>
<feature type="domain" description="EXPERA" evidence="7">
    <location>
        <begin position="80"/>
        <end position="203"/>
    </location>
</feature>
<feature type="transmembrane region" description="Helical" evidence="6">
    <location>
        <begin position="227"/>
        <end position="248"/>
    </location>
</feature>
<feature type="transmembrane region" description="Helical" evidence="6">
    <location>
        <begin position="21"/>
        <end position="42"/>
    </location>
</feature>
<keyword evidence="3 5" id="KW-1133">Transmembrane helix</keyword>
<organism evidence="8 9">
    <name type="scientific">Allacma fusca</name>
    <dbReference type="NCBI Taxonomy" id="39272"/>
    <lineage>
        <taxon>Eukaryota</taxon>
        <taxon>Metazoa</taxon>
        <taxon>Ecdysozoa</taxon>
        <taxon>Arthropoda</taxon>
        <taxon>Hexapoda</taxon>
        <taxon>Collembola</taxon>
        <taxon>Symphypleona</taxon>
        <taxon>Sminthuridae</taxon>
        <taxon>Allacma</taxon>
    </lineage>
</organism>
<keyword evidence="9" id="KW-1185">Reference proteome</keyword>
<evidence type="ECO:0000313" key="9">
    <source>
        <dbReference type="Proteomes" id="UP000708208"/>
    </source>
</evidence>
<feature type="transmembrane region" description="Helical" evidence="6">
    <location>
        <begin position="346"/>
        <end position="364"/>
    </location>
</feature>
<evidence type="ECO:0000256" key="2">
    <source>
        <dbReference type="ARBA" id="ARBA00022692"/>
    </source>
</evidence>
<dbReference type="Pfam" id="PF26083">
    <property type="entry name" value="TM_Tm6sf2"/>
    <property type="match status" value="1"/>
</dbReference>
<evidence type="ECO:0000256" key="6">
    <source>
        <dbReference type="SAM" id="Phobius"/>
    </source>
</evidence>
<dbReference type="AlphaFoldDB" id="A0A8J2NSB3"/>
<dbReference type="PANTHER" id="PTHR14568">
    <property type="entry name" value="TRANSMEMBRANE SUPERFAMILY 6 MEMBER 1/2"/>
    <property type="match status" value="1"/>
</dbReference>
<keyword evidence="2 5" id="KW-0812">Transmembrane</keyword>
<gene>
    <name evidence="8" type="ORF">AFUS01_LOCUS2636</name>
</gene>
<dbReference type="EMBL" id="CAJVCH010015205">
    <property type="protein sequence ID" value="CAG7678704.1"/>
    <property type="molecule type" value="Genomic_DNA"/>
</dbReference>
<evidence type="ECO:0000256" key="4">
    <source>
        <dbReference type="ARBA" id="ARBA00023136"/>
    </source>
</evidence>
<protein>
    <recommendedName>
        <fullName evidence="7">EXPERA domain-containing protein</fullName>
    </recommendedName>
</protein>
<dbReference type="PROSITE" id="PS51751">
    <property type="entry name" value="EXPERA"/>
    <property type="match status" value="1"/>
</dbReference>
<evidence type="ECO:0000256" key="3">
    <source>
        <dbReference type="ARBA" id="ARBA00022989"/>
    </source>
</evidence>
<name>A0A8J2NSB3_9HEXA</name>
<keyword evidence="4 5" id="KW-0472">Membrane</keyword>
<dbReference type="InterPro" id="IPR059044">
    <property type="entry name" value="TM_Tm6sf1/2"/>
</dbReference>
<sequence>MKAKNSKDPSSSEESKMTSVDFYHLALTFLVSFLAWPLTYFLNNGFSFIDETVRPFWMSATGFLLLVFIIYVTKILSSVKDWVYFGVTLFAFTCMIDLIISLEFNGVISNFMSEYLKFGEPYLHCPWGNAIALFDGTGFYIMYLLLAFLIANGKSWRSLAIYWSAAIINSMVVLLFGIAAGRHSPTFCTFLNAPYVIFPILVFIRAFNRESQGEWSKTIKTGSTTKVLDILIALGFVTSIWLCIAKGLGAVGTNTGVVLELLKHEAILFFDDPAPFPAIQVLIYLFYLVPVQAISLFYTFKKVKPRFLWEITLIYSGIMMQSQFSYISTALDPQTPAPFRSHWDDITFWIVNGIVLVVPHLFLYRLSLHRQAPKVHKVR</sequence>
<dbReference type="PANTHER" id="PTHR14568:SF8">
    <property type="entry name" value="EXPERA DOMAIN-CONTAINING PROTEIN"/>
    <property type="match status" value="1"/>
</dbReference>
<feature type="transmembrane region" description="Helical" evidence="6">
    <location>
        <begin position="127"/>
        <end position="149"/>
    </location>
</feature>
<feature type="transmembrane region" description="Helical" evidence="6">
    <location>
        <begin position="187"/>
        <end position="207"/>
    </location>
</feature>
<feature type="transmembrane region" description="Helical" evidence="6">
    <location>
        <begin position="278"/>
        <end position="300"/>
    </location>
</feature>
<dbReference type="InterPro" id="IPR033118">
    <property type="entry name" value="EXPERA"/>
</dbReference>
<evidence type="ECO:0000256" key="5">
    <source>
        <dbReference type="PROSITE-ProRule" id="PRU01087"/>
    </source>
</evidence>
<dbReference type="GO" id="GO:0016020">
    <property type="term" value="C:membrane"/>
    <property type="evidence" value="ECO:0007669"/>
    <property type="project" value="UniProtKB-SubCell"/>
</dbReference>
<dbReference type="Proteomes" id="UP000708208">
    <property type="component" value="Unassembled WGS sequence"/>
</dbReference>
<proteinExistence type="predicted"/>